<evidence type="ECO:0000256" key="1">
    <source>
        <dbReference type="SAM" id="MobiDB-lite"/>
    </source>
</evidence>
<dbReference type="OrthoDB" id="9791898at2"/>
<sequence length="113" mass="13257">MPNLPQTNDLNEFQNYIKELCIERGWDKNSPSELFLLLTEEIGEVAKAIRNHTHLHTQKTQNSEEKQQKTKAELASELADVLNYLLDISNHFEIDLSQAFRDKNTENETREWN</sequence>
<dbReference type="eggNOG" id="COG1694">
    <property type="taxonomic scope" value="Bacteria"/>
</dbReference>
<dbReference type="Proteomes" id="UP000006054">
    <property type="component" value="Chromosome"/>
</dbReference>
<dbReference type="PANTHER" id="PTHR42702">
    <property type="entry name" value="NUCLEOTIDE PYROPHOSPHOHYDROLASE"/>
    <property type="match status" value="1"/>
</dbReference>
<name>I4APT9_BERLS</name>
<protein>
    <submittedName>
        <fullName evidence="3">Putative pyrophosphatase</fullName>
    </submittedName>
</protein>
<evidence type="ECO:0000259" key="2">
    <source>
        <dbReference type="Pfam" id="PF03819"/>
    </source>
</evidence>
<dbReference type="STRING" id="880071.Fleli_3659"/>
<dbReference type="HOGENOM" id="CLU_173110_0_0_10"/>
<proteinExistence type="predicted"/>
<dbReference type="Gene3D" id="1.10.287.1080">
    <property type="entry name" value="MazG-like"/>
    <property type="match status" value="1"/>
</dbReference>
<feature type="compositionally biased region" description="Basic and acidic residues" evidence="1">
    <location>
        <begin position="62"/>
        <end position="72"/>
    </location>
</feature>
<feature type="region of interest" description="Disordered" evidence="1">
    <location>
        <begin position="52"/>
        <end position="72"/>
    </location>
</feature>
<gene>
    <name evidence="3" type="ordered locus">Fleli_3659</name>
</gene>
<evidence type="ECO:0000313" key="3">
    <source>
        <dbReference type="EMBL" id="AFM05974.1"/>
    </source>
</evidence>
<dbReference type="RefSeq" id="WP_014799398.1">
    <property type="nucleotide sequence ID" value="NC_018018.1"/>
</dbReference>
<evidence type="ECO:0000313" key="4">
    <source>
        <dbReference type="Proteomes" id="UP000006054"/>
    </source>
</evidence>
<dbReference type="Pfam" id="PF03819">
    <property type="entry name" value="MazG"/>
    <property type="match status" value="1"/>
</dbReference>
<dbReference type="PIRSF" id="PIRSF036521">
    <property type="entry name" value="UCP036521_pph"/>
    <property type="match status" value="1"/>
</dbReference>
<feature type="domain" description="NTP pyrophosphohydrolase MazG-like" evidence="2">
    <location>
        <begin position="30"/>
        <end position="102"/>
    </location>
</feature>
<reference evidence="4" key="1">
    <citation type="submission" date="2012-06" db="EMBL/GenBank/DDBJ databases">
        <title>The complete genome of Flexibacter litoralis DSM 6794.</title>
        <authorList>
            <person name="Lucas S."/>
            <person name="Copeland A."/>
            <person name="Lapidus A."/>
            <person name="Glavina del Rio T."/>
            <person name="Dalin E."/>
            <person name="Tice H."/>
            <person name="Bruce D."/>
            <person name="Goodwin L."/>
            <person name="Pitluck S."/>
            <person name="Peters L."/>
            <person name="Ovchinnikova G."/>
            <person name="Lu M."/>
            <person name="Kyrpides N."/>
            <person name="Mavromatis K."/>
            <person name="Ivanova N."/>
            <person name="Brettin T."/>
            <person name="Detter J.C."/>
            <person name="Han C."/>
            <person name="Larimer F."/>
            <person name="Land M."/>
            <person name="Hauser L."/>
            <person name="Markowitz V."/>
            <person name="Cheng J.-F."/>
            <person name="Hugenholtz P."/>
            <person name="Woyke T."/>
            <person name="Wu D."/>
            <person name="Spring S."/>
            <person name="Lang E."/>
            <person name="Kopitz M."/>
            <person name="Brambilla E."/>
            <person name="Klenk H.-P."/>
            <person name="Eisen J.A."/>
        </authorList>
    </citation>
    <scope>NUCLEOTIDE SEQUENCE [LARGE SCALE GENOMIC DNA]</scope>
    <source>
        <strain evidence="4">ATCC 23117 / DSM 6794 / NBRC 15988 / NCIMB 1366 / Sio-4</strain>
    </source>
</reference>
<dbReference type="InterPro" id="IPR011411">
    <property type="entry name" value="MazG-related_YvdC"/>
</dbReference>
<dbReference type="InterPro" id="IPR004518">
    <property type="entry name" value="MazG-like_dom"/>
</dbReference>
<dbReference type="KEGG" id="fli:Fleli_3659"/>
<organism evidence="3 4">
    <name type="scientific">Bernardetia litoralis (strain ATCC 23117 / DSM 6794 / NBRC 15988 / NCIMB 1366 / Fx l1 / Sio-4)</name>
    <name type="common">Flexibacter litoralis</name>
    <dbReference type="NCBI Taxonomy" id="880071"/>
    <lineage>
        <taxon>Bacteria</taxon>
        <taxon>Pseudomonadati</taxon>
        <taxon>Bacteroidota</taxon>
        <taxon>Cytophagia</taxon>
        <taxon>Cytophagales</taxon>
        <taxon>Bernardetiaceae</taxon>
        <taxon>Bernardetia</taxon>
    </lineage>
</organism>
<dbReference type="PANTHER" id="PTHR42702:SF1">
    <property type="entry name" value="REGULATORY PROTEIN FOR BETA-LACTAMASE"/>
    <property type="match status" value="1"/>
</dbReference>
<dbReference type="SUPFAM" id="SSF101386">
    <property type="entry name" value="all-alpha NTP pyrophosphatases"/>
    <property type="match status" value="1"/>
</dbReference>
<keyword evidence="4" id="KW-1185">Reference proteome</keyword>
<accession>I4APT9</accession>
<dbReference type="AlphaFoldDB" id="I4APT9"/>
<dbReference type="EMBL" id="CP003345">
    <property type="protein sequence ID" value="AFM05974.1"/>
    <property type="molecule type" value="Genomic_DNA"/>
</dbReference>